<proteinExistence type="predicted"/>
<evidence type="ECO:0000313" key="1">
    <source>
        <dbReference type="EMBL" id="GII33614.1"/>
    </source>
</evidence>
<accession>A0A8J3U061</accession>
<evidence type="ECO:0000313" key="2">
    <source>
        <dbReference type="Proteomes" id="UP000650628"/>
    </source>
</evidence>
<dbReference type="EMBL" id="BOOO01000041">
    <property type="protein sequence ID" value="GII33614.1"/>
    <property type="molecule type" value="Genomic_DNA"/>
</dbReference>
<protein>
    <submittedName>
        <fullName evidence="1">Uncharacterized protein</fullName>
    </submittedName>
</protein>
<organism evidence="1 2">
    <name type="scientific">Planotetraspora mira</name>
    <dbReference type="NCBI Taxonomy" id="58121"/>
    <lineage>
        <taxon>Bacteria</taxon>
        <taxon>Bacillati</taxon>
        <taxon>Actinomycetota</taxon>
        <taxon>Actinomycetes</taxon>
        <taxon>Streptosporangiales</taxon>
        <taxon>Streptosporangiaceae</taxon>
        <taxon>Planotetraspora</taxon>
    </lineage>
</organism>
<dbReference type="Proteomes" id="UP000650628">
    <property type="component" value="Unassembled WGS sequence"/>
</dbReference>
<dbReference type="AlphaFoldDB" id="A0A8J3U061"/>
<sequence length="105" mass="11515">MRLLDQWAEHLQRVRLTGVTIFLPFDFSDQCTAWLRVSSPNGSQTTVEAGWSSIEGWSFSPSDFAETATVHDFESVVNASVECDLGDLIAAVAQNRDSFALDASS</sequence>
<name>A0A8J3U061_9ACTN</name>
<dbReference type="RefSeq" id="WP_203957444.1">
    <property type="nucleotide sequence ID" value="NZ_BOOO01000041.1"/>
</dbReference>
<gene>
    <name evidence="1" type="ORF">Pmi06nite_70560</name>
</gene>
<reference evidence="1 2" key="1">
    <citation type="submission" date="2021-01" db="EMBL/GenBank/DDBJ databases">
        <title>Whole genome shotgun sequence of Planotetraspora mira NBRC 15435.</title>
        <authorList>
            <person name="Komaki H."/>
            <person name="Tamura T."/>
        </authorList>
    </citation>
    <scope>NUCLEOTIDE SEQUENCE [LARGE SCALE GENOMIC DNA]</scope>
    <source>
        <strain evidence="1 2">NBRC 15435</strain>
    </source>
</reference>
<comment type="caution">
    <text evidence="1">The sequence shown here is derived from an EMBL/GenBank/DDBJ whole genome shotgun (WGS) entry which is preliminary data.</text>
</comment>
<keyword evidence="2" id="KW-1185">Reference proteome</keyword>